<sequence>MVHRSRARADWCRPCGRGGTLAYFAAYDAHGGQVLGTIAPKTGIAWFAELVEKVMTTEPYASGHAGVLGRRQRLVPQRDPFG</sequence>
<name>A0A098BPI7_9NOCA</name>
<dbReference type="EMBL" id="CCSD01000079">
    <property type="protein sequence ID" value="CDZ90157.1"/>
    <property type="molecule type" value="Genomic_DNA"/>
</dbReference>
<reference evidence="1 2" key="1">
    <citation type="journal article" date="2014" name="Genome Announc.">
        <title>Draft Genome Sequence of Propane- and Butane-Oxidizing Actinobacterium Rhodococcus ruber IEGM 231.</title>
        <authorList>
            <person name="Ivshina I.B."/>
            <person name="Kuyukina M.S."/>
            <person name="Krivoruchko A.V."/>
            <person name="Barbe V."/>
            <person name="Fischer C."/>
        </authorList>
    </citation>
    <scope>NUCLEOTIDE SEQUENCE [LARGE SCALE GENOMIC DNA]</scope>
</reference>
<dbReference type="AlphaFoldDB" id="A0A098BPI7"/>
<proteinExistence type="predicted"/>
<gene>
    <name evidence="1" type="ORF">RHRU231_660003</name>
</gene>
<evidence type="ECO:0000313" key="2">
    <source>
        <dbReference type="Proteomes" id="UP000042997"/>
    </source>
</evidence>
<protein>
    <submittedName>
        <fullName evidence="1">Uncharacterized protein</fullName>
    </submittedName>
</protein>
<organism evidence="1 2">
    <name type="scientific">Rhodococcus ruber</name>
    <dbReference type="NCBI Taxonomy" id="1830"/>
    <lineage>
        <taxon>Bacteria</taxon>
        <taxon>Bacillati</taxon>
        <taxon>Actinomycetota</taxon>
        <taxon>Actinomycetes</taxon>
        <taxon>Mycobacteriales</taxon>
        <taxon>Nocardiaceae</taxon>
        <taxon>Rhodococcus</taxon>
    </lineage>
</organism>
<evidence type="ECO:0000313" key="1">
    <source>
        <dbReference type="EMBL" id="CDZ90157.1"/>
    </source>
</evidence>
<dbReference type="Proteomes" id="UP000042997">
    <property type="component" value="Unassembled WGS sequence"/>
</dbReference>
<accession>A0A098BPI7</accession>